<feature type="signal peptide" evidence="2">
    <location>
        <begin position="1"/>
        <end position="22"/>
    </location>
</feature>
<feature type="chain" id="PRO_5015604039" evidence="2">
    <location>
        <begin position="23"/>
        <end position="443"/>
    </location>
</feature>
<protein>
    <submittedName>
        <fullName evidence="3">Uncharacterized protein</fullName>
    </submittedName>
</protein>
<keyword evidence="1" id="KW-0802">TPR repeat</keyword>
<dbReference type="PROSITE" id="PS50005">
    <property type="entry name" value="TPR"/>
    <property type="match status" value="1"/>
</dbReference>
<comment type="caution">
    <text evidence="3">The sequence shown here is derived from an EMBL/GenBank/DDBJ whole genome shotgun (WGS) entry which is preliminary data.</text>
</comment>
<evidence type="ECO:0000256" key="1">
    <source>
        <dbReference type="PROSITE-ProRule" id="PRU00339"/>
    </source>
</evidence>
<proteinExistence type="predicted"/>
<name>A0A2T1N7R5_9FLAO</name>
<sequence>MKTKITLLIALFFSLSFGFSQNEQECGTKLSLMAEAAKAKNYEAAYAPFKWLRENCPKYNLAIYQYGEKILENFVETKEDKKTYILELTEMWNDRVQYFPSKTEAGKVMVDACLLKYDNKEALGLSTQQLYDCFDNAYKTDKENFTSTKGLYLYFKLAVDLYDAGSMTAQQLFDKYDDVAEKIEYEVEDNTNKLNKLLAKKDAGTALSKREAKYEKYHGQMIDAFGKVADGIDSQLGKRANCDNLIPLYTKNFDANKDNAEWLQRALNKMYQKECTDDPLFIKIVNRKYELSPDADTAYYLYLKTGEERYLTESLNLQTDPFKKSKLVKKIALGLKKRGSFGKARQYFQEALSLNPSDKTPHIYIASMYASSANSCGDTTFNKQAVFWLAAQEASKAGSAGAKYAESYNAKAPSKSQIFNEGNQGQTIKIGCWIGRSVTVPSL</sequence>
<dbReference type="RefSeq" id="WP_106679945.1">
    <property type="nucleotide sequence ID" value="NZ_JACHWV010000004.1"/>
</dbReference>
<accession>A0A2T1N7R5</accession>
<dbReference type="AlphaFoldDB" id="A0A2T1N7R5"/>
<organism evidence="3 4">
    <name type="scientific">Mesoflavibacter zeaxanthinifaciens subsp. sabulilitoris</name>
    <dbReference type="NCBI Taxonomy" id="1520893"/>
    <lineage>
        <taxon>Bacteria</taxon>
        <taxon>Pseudomonadati</taxon>
        <taxon>Bacteroidota</taxon>
        <taxon>Flavobacteriia</taxon>
        <taxon>Flavobacteriales</taxon>
        <taxon>Flavobacteriaceae</taxon>
        <taxon>Mesoflavibacter</taxon>
    </lineage>
</organism>
<reference evidence="3 4" key="1">
    <citation type="submission" date="2018-03" db="EMBL/GenBank/DDBJ databases">
        <title>Mesoflavibacter sp. HG37 and Mesoflavibacter sp. HG96 sp.nov., two marine bacteria isolated from seawater of Western Pacific Ocean.</title>
        <authorList>
            <person name="Cheng H."/>
            <person name="Wu Y.-H."/>
            <person name="Guo L.-L."/>
            <person name="Xu X.-W."/>
        </authorList>
    </citation>
    <scope>NUCLEOTIDE SEQUENCE [LARGE SCALE GENOMIC DNA]</scope>
    <source>
        <strain evidence="3 4">KCTC 42117</strain>
    </source>
</reference>
<evidence type="ECO:0000313" key="4">
    <source>
        <dbReference type="Proteomes" id="UP000238430"/>
    </source>
</evidence>
<dbReference type="InterPro" id="IPR019734">
    <property type="entry name" value="TPR_rpt"/>
</dbReference>
<keyword evidence="4" id="KW-1185">Reference proteome</keyword>
<dbReference type="Proteomes" id="UP000238430">
    <property type="component" value="Unassembled WGS sequence"/>
</dbReference>
<evidence type="ECO:0000256" key="2">
    <source>
        <dbReference type="SAM" id="SignalP"/>
    </source>
</evidence>
<feature type="repeat" description="TPR" evidence="1">
    <location>
        <begin position="325"/>
        <end position="358"/>
    </location>
</feature>
<dbReference type="OrthoDB" id="1522899at2"/>
<gene>
    <name evidence="3" type="ORF">C7H61_11525</name>
</gene>
<dbReference type="EMBL" id="PXOT01000025">
    <property type="protein sequence ID" value="PSG87833.1"/>
    <property type="molecule type" value="Genomic_DNA"/>
</dbReference>
<dbReference type="Gene3D" id="1.25.40.10">
    <property type="entry name" value="Tetratricopeptide repeat domain"/>
    <property type="match status" value="1"/>
</dbReference>
<keyword evidence="2" id="KW-0732">Signal</keyword>
<dbReference type="InterPro" id="IPR011990">
    <property type="entry name" value="TPR-like_helical_dom_sf"/>
</dbReference>
<evidence type="ECO:0000313" key="3">
    <source>
        <dbReference type="EMBL" id="PSG87833.1"/>
    </source>
</evidence>